<dbReference type="EMBL" id="CP028359">
    <property type="protein sequence ID" value="AXN02591.1"/>
    <property type="molecule type" value="Genomic_DNA"/>
</dbReference>
<comment type="similarity">
    <text evidence="1">Belongs to the heat shock protein 90 family.</text>
</comment>
<feature type="binding site" evidence="5">
    <location>
        <position position="171"/>
    </location>
    <ligand>
        <name>ATP</name>
        <dbReference type="ChEBI" id="CHEBI:30616"/>
    </ligand>
</feature>
<dbReference type="Gene3D" id="3.40.50.11260">
    <property type="match status" value="1"/>
</dbReference>
<dbReference type="InterPro" id="IPR020575">
    <property type="entry name" value="Hsp90_N"/>
</dbReference>
<keyword evidence="2 5" id="KW-0547">Nucleotide-binding</keyword>
<dbReference type="InterPro" id="IPR020568">
    <property type="entry name" value="Ribosomal_Su5_D2-typ_SF"/>
</dbReference>
<keyword evidence="4" id="KW-0143">Chaperone</keyword>
<dbReference type="AlphaFoldDB" id="A0A346E0T6"/>
<evidence type="ECO:0000256" key="3">
    <source>
        <dbReference type="ARBA" id="ARBA00022840"/>
    </source>
</evidence>
<dbReference type="GO" id="GO:0005524">
    <property type="term" value="F:ATP binding"/>
    <property type="evidence" value="ECO:0007669"/>
    <property type="project" value="UniProtKB-KW"/>
</dbReference>
<dbReference type="Gene3D" id="3.30.565.10">
    <property type="entry name" value="Histidine kinase-like ATPase, C-terminal domain"/>
    <property type="match status" value="1"/>
</dbReference>
<dbReference type="GO" id="GO:0051082">
    <property type="term" value="F:unfolded protein binding"/>
    <property type="evidence" value="ECO:0007669"/>
    <property type="project" value="InterPro"/>
</dbReference>
<evidence type="ECO:0000313" key="6">
    <source>
        <dbReference type="EMBL" id="AXN02591.1"/>
    </source>
</evidence>
<dbReference type="Proteomes" id="UP000257017">
    <property type="component" value="Chromosome"/>
</dbReference>
<feature type="binding site" evidence="5">
    <location>
        <position position="87"/>
    </location>
    <ligand>
        <name>ATP</name>
        <dbReference type="ChEBI" id="CHEBI:30616"/>
    </ligand>
</feature>
<proteinExistence type="inferred from homology"/>
<dbReference type="Pfam" id="PF00183">
    <property type="entry name" value="HSP90"/>
    <property type="match status" value="1"/>
</dbReference>
<dbReference type="GO" id="GO:0016887">
    <property type="term" value="F:ATP hydrolysis activity"/>
    <property type="evidence" value="ECO:0007669"/>
    <property type="project" value="InterPro"/>
</dbReference>
<dbReference type="InterPro" id="IPR001404">
    <property type="entry name" value="Hsp90_fam"/>
</dbReference>
<evidence type="ECO:0000313" key="7">
    <source>
        <dbReference type="Proteomes" id="UP000257017"/>
    </source>
</evidence>
<dbReference type="PANTHER" id="PTHR11528">
    <property type="entry name" value="HEAT SHOCK PROTEIN 90 FAMILY MEMBER"/>
    <property type="match status" value="1"/>
</dbReference>
<dbReference type="PIRSF" id="PIRSF002583">
    <property type="entry name" value="Hsp90"/>
    <property type="match status" value="1"/>
</dbReference>
<name>A0A346E0T6_9FLAO</name>
<dbReference type="PRINTS" id="PR00775">
    <property type="entry name" value="HEATSHOCK90"/>
</dbReference>
<feature type="binding site" evidence="5">
    <location>
        <position position="82"/>
    </location>
    <ligand>
        <name>ATP</name>
        <dbReference type="ChEBI" id="CHEBI:30616"/>
    </ligand>
</feature>
<protein>
    <submittedName>
        <fullName evidence="6">Chaperone protein HtpG</fullName>
    </submittedName>
</protein>
<evidence type="ECO:0000256" key="4">
    <source>
        <dbReference type="ARBA" id="ARBA00023186"/>
    </source>
</evidence>
<keyword evidence="3 5" id="KW-0067">ATP-binding</keyword>
<feature type="binding site" evidence="5">
    <location>
        <position position="319"/>
    </location>
    <ligand>
        <name>ATP</name>
        <dbReference type="ChEBI" id="CHEBI:30616"/>
    </ligand>
</feature>
<dbReference type="InterPro" id="IPR036890">
    <property type="entry name" value="HATPase_C_sf"/>
</dbReference>
<gene>
    <name evidence="6" type="ORF">C9I73_043</name>
</gene>
<dbReference type="Gene3D" id="3.30.230.80">
    <property type="match status" value="1"/>
</dbReference>
<evidence type="ECO:0000256" key="2">
    <source>
        <dbReference type="ARBA" id="ARBA00022741"/>
    </source>
</evidence>
<dbReference type="GO" id="GO:0140662">
    <property type="term" value="F:ATP-dependent protein folding chaperone"/>
    <property type="evidence" value="ECO:0007669"/>
    <property type="project" value="InterPro"/>
</dbReference>
<organism evidence="6 7">
    <name type="scientific">Candidatus Karelsulcia muelleri</name>
    <dbReference type="NCBI Taxonomy" id="336810"/>
    <lineage>
        <taxon>Bacteria</taxon>
        <taxon>Pseudomonadati</taxon>
        <taxon>Bacteroidota</taxon>
        <taxon>Flavobacteriia</taxon>
        <taxon>Flavobacteriales</taxon>
        <taxon>Candidatus Karelsulcia</taxon>
    </lineage>
</organism>
<evidence type="ECO:0000256" key="1">
    <source>
        <dbReference type="ARBA" id="ARBA00008239"/>
    </source>
</evidence>
<dbReference type="NCBIfam" id="NF003555">
    <property type="entry name" value="PRK05218.1"/>
    <property type="match status" value="1"/>
</dbReference>
<feature type="binding site" evidence="5">
    <location>
        <position position="37"/>
    </location>
    <ligand>
        <name>ATP</name>
        <dbReference type="ChEBI" id="CHEBI:30616"/>
    </ligand>
</feature>
<dbReference type="SUPFAM" id="SSF55874">
    <property type="entry name" value="ATPase domain of HSP90 chaperone/DNA topoisomerase II/histidine kinase"/>
    <property type="match status" value="1"/>
</dbReference>
<dbReference type="SUPFAM" id="SSF54211">
    <property type="entry name" value="Ribosomal protein S5 domain 2-like"/>
    <property type="match status" value="1"/>
</dbReference>
<dbReference type="Pfam" id="PF13589">
    <property type="entry name" value="HATPase_c_3"/>
    <property type="match status" value="1"/>
</dbReference>
<accession>A0A346E0T6</accession>
<feature type="binding site" evidence="5">
    <location>
        <position position="41"/>
    </location>
    <ligand>
        <name>ATP</name>
        <dbReference type="ChEBI" id="CHEBI:30616"/>
    </ligand>
</feature>
<reference evidence="6 7" key="1">
    <citation type="submission" date="2018-03" db="EMBL/GenBank/DDBJ databases">
        <title>A parallel universe: an anciently diverged bacterial symbiosis in a Hawaiian planthopper (Hemiptera: Cixiidae) reveals rearranged nutritional responsibilities.</title>
        <authorList>
            <person name="Bennett G."/>
            <person name="Mao M."/>
        </authorList>
    </citation>
    <scope>NUCLEOTIDE SEQUENCE [LARGE SCALE GENOMIC DNA]</scope>
    <source>
        <strain evidence="6 7">OLIH</strain>
    </source>
</reference>
<evidence type="ECO:0000256" key="5">
    <source>
        <dbReference type="PIRSR" id="PIRSR002583-1"/>
    </source>
</evidence>
<sequence length="609" mass="72335">MKLKMEKNKGHIKVAADNIFPIIKKFLYSENEIFLREIICNAVDACNKIRTLKQLGKITNIKEKLEIEVKIYKEEKIIKIIDNGIGMTKKEVEKYINQIAFSSAGKFLEKYKAQNTMIGNFGLGFYSSFLISDKVEIITKSYKKKTNAVHWICDGSTKFSIQRAKTKKRGTTILLHVNEKLKEFLEGYRILGVLEKYCRFLPIPIKFKNKIINIINPLWKLHPMKIKEKEYKKFYYELFNDRIDEPLLWIHLNIDHPFKLTGILYVPKLINTITLKKQQIHLYQNQVFVTDNLHGIVPYFLKFLKGIIDSPDITLNVSRSQYKNDITLKKIYNYITLKIADKLTKILLKNRKYFEKIWKSIKLLIEYGMISEQSFYEKSKKFALFYNTDGKYYLFSEFFNLIKKKQLSKENKIICFYASNLDEQSLYIDSVLAKGYKILLLDSPFTVHLIQKIEMENNNIKFIRVDSQNIDNIFSETKNVDDINELKELKKELENHLDNTKFTIQIEQLKDKNLPFLINIPEIVRRINEINLINNFEKTRKNEQHYNLIVNTNNKIIKKILKEKNKYKELLIDSLELILFFHNILPLKKKKEFLKRILNNIFLSYKTKK</sequence>